<evidence type="ECO:0000313" key="3">
    <source>
        <dbReference type="EMBL" id="ATG54028.1"/>
    </source>
</evidence>
<dbReference type="GO" id="GO:0008897">
    <property type="term" value="F:holo-[acyl-carrier-protein] synthase activity"/>
    <property type="evidence" value="ECO:0007669"/>
    <property type="project" value="InterPro"/>
</dbReference>
<evidence type="ECO:0000259" key="2">
    <source>
        <dbReference type="Pfam" id="PF01648"/>
    </source>
</evidence>
<dbReference type="RefSeq" id="WP_096798507.1">
    <property type="nucleotide sequence ID" value="NZ_CP023564.1"/>
</dbReference>
<organism evidence="3 4">
    <name type="scientific">Brachybacterium ginsengisoli</name>
    <dbReference type="NCBI Taxonomy" id="1331682"/>
    <lineage>
        <taxon>Bacteria</taxon>
        <taxon>Bacillati</taxon>
        <taxon>Actinomycetota</taxon>
        <taxon>Actinomycetes</taxon>
        <taxon>Micrococcales</taxon>
        <taxon>Dermabacteraceae</taxon>
        <taxon>Brachybacterium</taxon>
    </lineage>
</organism>
<dbReference type="Gene3D" id="3.90.470.20">
    <property type="entry name" value="4'-phosphopantetheinyl transferase domain"/>
    <property type="match status" value="2"/>
</dbReference>
<keyword evidence="4" id="KW-1185">Reference proteome</keyword>
<protein>
    <recommendedName>
        <fullName evidence="2">4'-phosphopantetheinyl transferase domain-containing protein</fullName>
    </recommendedName>
</protein>
<proteinExistence type="predicted"/>
<keyword evidence="1" id="KW-0808">Transferase</keyword>
<feature type="domain" description="4'-phosphopantetheinyl transferase" evidence="2">
    <location>
        <begin position="94"/>
        <end position="162"/>
    </location>
</feature>
<sequence length="179" mass="18860">MSGRRSGNSVPQDPAGILALHRAEEDADGILQARVAALLGAPAADVLVGRSCPRCGSSEHGRPWARRRGARREVFVSLSRCGEHLMTAVSEDGPVGVDLEAIAAVGRAWDPQLTLHPSERAAAEQAGPRELAALWARKEAVLKFLGTGLETPMSAVRLADHHVVDVAAPPGHVAALARR</sequence>
<evidence type="ECO:0000256" key="1">
    <source>
        <dbReference type="ARBA" id="ARBA00022679"/>
    </source>
</evidence>
<dbReference type="EMBL" id="CP023564">
    <property type="protein sequence ID" value="ATG54028.1"/>
    <property type="molecule type" value="Genomic_DNA"/>
</dbReference>
<dbReference type="OrthoDB" id="190168at2"/>
<dbReference type="AlphaFoldDB" id="A0A291GV28"/>
<dbReference type="SUPFAM" id="SSF56214">
    <property type="entry name" value="4'-phosphopantetheinyl transferase"/>
    <property type="match status" value="1"/>
</dbReference>
<dbReference type="KEGG" id="bgg:CFK41_04005"/>
<gene>
    <name evidence="3" type="ORF">CFK41_04005</name>
</gene>
<dbReference type="InterPro" id="IPR008278">
    <property type="entry name" value="4-PPantetheinyl_Trfase_dom"/>
</dbReference>
<dbReference type="Pfam" id="PF01648">
    <property type="entry name" value="ACPS"/>
    <property type="match status" value="1"/>
</dbReference>
<name>A0A291GV28_9MICO</name>
<evidence type="ECO:0000313" key="4">
    <source>
        <dbReference type="Proteomes" id="UP000217889"/>
    </source>
</evidence>
<dbReference type="InterPro" id="IPR037143">
    <property type="entry name" value="4-PPantetheinyl_Trfase_dom_sf"/>
</dbReference>
<dbReference type="Proteomes" id="UP000217889">
    <property type="component" value="Chromosome"/>
</dbReference>
<dbReference type="GO" id="GO:0000287">
    <property type="term" value="F:magnesium ion binding"/>
    <property type="evidence" value="ECO:0007669"/>
    <property type="project" value="InterPro"/>
</dbReference>
<reference evidence="3 4" key="1">
    <citation type="journal article" date="2014" name="Int. J. Syst. Evol. Microbiol.">
        <title>Brachybacterium ginsengisoli sp. nov., isolated from soil of a ginseng field.</title>
        <authorList>
            <person name="Hoang V.A."/>
            <person name="Kim Y.J."/>
            <person name="Nguyen N.L."/>
            <person name="Yang D.C."/>
        </authorList>
    </citation>
    <scope>NUCLEOTIDE SEQUENCE [LARGE SCALE GENOMIC DNA]</scope>
    <source>
        <strain evidence="3 4">DCY80</strain>
    </source>
</reference>
<accession>A0A291GV28</accession>